<dbReference type="Proteomes" id="UP001396898">
    <property type="component" value="Unassembled WGS sequence"/>
</dbReference>
<keyword evidence="3" id="KW-1185">Reference proteome</keyword>
<evidence type="ECO:0000313" key="3">
    <source>
        <dbReference type="Proteomes" id="UP001396898"/>
    </source>
</evidence>
<accession>A0ABR1RZM3</accession>
<protein>
    <submittedName>
        <fullName evidence="2">Uncharacterized protein</fullName>
    </submittedName>
</protein>
<sequence length="538" mass="60271">MSLAETEDSIVANTDPRSSPATSSSSYKPSPDPSDPPSSATLPSSEPPPTPAKVSKASKSSSHPFTSTIYQVNGNEAVREWDEYISSLRPRESLFGALRGTVSERYSEIQANTARQERLRWLEEEQIRVLLEIASQKHQETCDACDDPGKMISQDCLRKTDAKLVRNGLGEILRHREYFRIDPPSKGALEVGFIRARFRGDVEVKSIINLNYLYPYMSYQPGEYLLQLMDYEEATYRQQTIGVRMEPYTEIDSMFSLHDDILIVIAILGFKPAATDLVPRTLRVLFEASSAPAETWVDLVAAWDTKFGKVSGLPKYIQHSVAEAHTKLSEAAWLILRLRGPDGLDDYSAERDSRFDAMEQLICSMTGSSFEELADQHLKQLGAEAVECLKDGKNEEVLVYSSGSWPKHYKDIHSFYRTNSGFPQPAPLDLDRLDTFRLAALRIIDNEEQVEAIRSDVTRQLFELNFLHEGDDGKVDDIPATTTAAVEEEPQLPPPSVAETPRKKRGRPPKKQGDPKAPYNRKKQKLDPASSSQPSIAS</sequence>
<gene>
    <name evidence="2" type="ORF">PG991_006761</name>
</gene>
<feature type="compositionally biased region" description="Low complexity" evidence="1">
    <location>
        <begin position="14"/>
        <end position="29"/>
    </location>
</feature>
<proteinExistence type="predicted"/>
<organism evidence="2 3">
    <name type="scientific">Apiospora marii</name>
    <dbReference type="NCBI Taxonomy" id="335849"/>
    <lineage>
        <taxon>Eukaryota</taxon>
        <taxon>Fungi</taxon>
        <taxon>Dikarya</taxon>
        <taxon>Ascomycota</taxon>
        <taxon>Pezizomycotina</taxon>
        <taxon>Sordariomycetes</taxon>
        <taxon>Xylariomycetidae</taxon>
        <taxon>Amphisphaeriales</taxon>
        <taxon>Apiosporaceae</taxon>
        <taxon>Apiospora</taxon>
    </lineage>
</organism>
<dbReference type="EMBL" id="JAQQWI010000009">
    <property type="protein sequence ID" value="KAK8022880.1"/>
    <property type="molecule type" value="Genomic_DNA"/>
</dbReference>
<name>A0ABR1RZM3_9PEZI</name>
<evidence type="ECO:0000256" key="1">
    <source>
        <dbReference type="SAM" id="MobiDB-lite"/>
    </source>
</evidence>
<feature type="compositionally biased region" description="Polar residues" evidence="1">
    <location>
        <begin position="529"/>
        <end position="538"/>
    </location>
</feature>
<evidence type="ECO:0000313" key="2">
    <source>
        <dbReference type="EMBL" id="KAK8022880.1"/>
    </source>
</evidence>
<feature type="compositionally biased region" description="Low complexity" evidence="1">
    <location>
        <begin position="52"/>
        <end position="68"/>
    </location>
</feature>
<feature type="region of interest" description="Disordered" evidence="1">
    <location>
        <begin position="1"/>
        <end position="68"/>
    </location>
</feature>
<reference evidence="2 3" key="1">
    <citation type="submission" date="2023-01" db="EMBL/GenBank/DDBJ databases">
        <title>Analysis of 21 Apiospora genomes using comparative genomics revels a genus with tremendous synthesis potential of carbohydrate active enzymes and secondary metabolites.</title>
        <authorList>
            <person name="Sorensen T."/>
        </authorList>
    </citation>
    <scope>NUCLEOTIDE SEQUENCE [LARGE SCALE GENOMIC DNA]</scope>
    <source>
        <strain evidence="2 3">CBS 20057</strain>
    </source>
</reference>
<feature type="region of interest" description="Disordered" evidence="1">
    <location>
        <begin position="472"/>
        <end position="538"/>
    </location>
</feature>
<comment type="caution">
    <text evidence="2">The sequence shown here is derived from an EMBL/GenBank/DDBJ whole genome shotgun (WGS) entry which is preliminary data.</text>
</comment>